<keyword evidence="1" id="KW-0732">Signal</keyword>
<name>A0A7U3ZI96_RUNSL</name>
<proteinExistence type="predicted"/>
<gene>
    <name evidence="2" type="ordered locus">Runsl_1278</name>
</gene>
<protein>
    <submittedName>
        <fullName evidence="2">Uncharacterized protein</fullName>
    </submittedName>
</protein>
<dbReference type="AlphaFoldDB" id="A0A7U3ZI96"/>
<accession>A0A7U3ZI96</accession>
<reference evidence="3" key="1">
    <citation type="submission" date="2011-06" db="EMBL/GenBank/DDBJ databases">
        <title>The complete genome of chromosome of Runella slithyformis DSM 19594.</title>
        <authorList>
            <consortium name="US DOE Joint Genome Institute (JGI-PGF)"/>
            <person name="Lucas S."/>
            <person name="Han J."/>
            <person name="Lapidus A."/>
            <person name="Bruce D."/>
            <person name="Goodwin L."/>
            <person name="Pitluck S."/>
            <person name="Peters L."/>
            <person name="Kyrpides N."/>
            <person name="Mavromatis K."/>
            <person name="Ivanova N."/>
            <person name="Ovchinnikova G."/>
            <person name="Zhang X."/>
            <person name="Misra M."/>
            <person name="Detter J.C."/>
            <person name="Tapia R."/>
            <person name="Han C."/>
            <person name="Land M."/>
            <person name="Hauser L."/>
            <person name="Markowitz V."/>
            <person name="Cheng J.-F."/>
            <person name="Hugenholtz P."/>
            <person name="Woyke T."/>
            <person name="Wu D."/>
            <person name="Tindall B."/>
            <person name="Faehrich R."/>
            <person name="Brambilla E."/>
            <person name="Klenk H.-P."/>
            <person name="Eisen J.A."/>
        </authorList>
    </citation>
    <scope>NUCLEOTIDE SEQUENCE [LARGE SCALE GENOMIC DNA]</scope>
    <source>
        <strain evidence="3">ATCC 29530 / DSM 19594 / LMG 11500 / NCIMB 11436 / LSU 4</strain>
    </source>
</reference>
<organism evidence="2 3">
    <name type="scientific">Runella slithyformis (strain ATCC 29530 / DSM 19594 / LMG 11500 / NCIMB 11436 / LSU 4)</name>
    <dbReference type="NCBI Taxonomy" id="761193"/>
    <lineage>
        <taxon>Bacteria</taxon>
        <taxon>Pseudomonadati</taxon>
        <taxon>Bacteroidota</taxon>
        <taxon>Cytophagia</taxon>
        <taxon>Cytophagales</taxon>
        <taxon>Spirosomataceae</taxon>
        <taxon>Runella</taxon>
    </lineage>
</organism>
<dbReference type="KEGG" id="rsi:Runsl_1278"/>
<dbReference type="Proteomes" id="UP000000493">
    <property type="component" value="Chromosome"/>
</dbReference>
<keyword evidence="3" id="KW-1185">Reference proteome</keyword>
<evidence type="ECO:0000313" key="3">
    <source>
        <dbReference type="Proteomes" id="UP000000493"/>
    </source>
</evidence>
<sequence>MKKKICCLILVHLFAGVAYGQGIPNEVVYEPDEGGYPSGYTPRQKLGVFDLSSTASNEPFRHLLKLFEAQKVVWDDVTDFRDYGFKAFFGGVGEGKPKENRYADINEDAFRDEFRVDGVLFPKNPIYLPDPNRVISAQGQRFKCFDAPFLFVTIDNVDEAGKWNPFLLTEYHLDRRGKYGGDGRMGFLRWDIETFSNAEWLSILKGRQVWENGKYRHAFNGGTNPAFKDMTDAQFFDYVQNRWSYVFTELVYKTRLYSKNSKIWQYGIGPINQIDPFIFQQFDENGGIGPYWKNPNNPIWNLRNTINNRALNEELNYMEAWDFVQQFAMWSILQYDSQYKQWVNTDIIRLKDTPKTNVTSGVPTRYHIVDIGSDPTTQNRRVRVTLHAQDGSLRVADQAYRVTFQHWRGFAEVTFPVGTHTIEITTTSPELVWQTDDHFLLVIWNTMYCARYHEPTKLGFINWEPTPRTYNFSPYSLATTDIFEQRIYDAIVGFANLQNYGVVNWEANTVGKVNPMVRESIILAQKKIAPYKTHIENQVLVFTDISTDGGQTWITGGYPKTPYEAHYNGWWMGGFHQNKQPYPMVLGSYNETQKTFLFTHLAGQLPTGTLNYKIRVKVPDSATTHVFDVSSTRNLAYSLFKI</sequence>
<dbReference type="EMBL" id="CP002859">
    <property type="protein sequence ID" value="AEI47705.1"/>
    <property type="molecule type" value="Genomic_DNA"/>
</dbReference>
<feature type="chain" id="PRO_5030555320" evidence="1">
    <location>
        <begin position="21"/>
        <end position="642"/>
    </location>
</feature>
<evidence type="ECO:0000256" key="1">
    <source>
        <dbReference type="SAM" id="SignalP"/>
    </source>
</evidence>
<dbReference type="RefSeq" id="WP_013927024.1">
    <property type="nucleotide sequence ID" value="NC_015703.1"/>
</dbReference>
<feature type="signal peptide" evidence="1">
    <location>
        <begin position="1"/>
        <end position="20"/>
    </location>
</feature>
<evidence type="ECO:0000313" key="2">
    <source>
        <dbReference type="EMBL" id="AEI47705.1"/>
    </source>
</evidence>
<reference evidence="2 3" key="2">
    <citation type="journal article" date="2012" name="Stand. Genomic Sci.">
        <title>Complete genome sequence of the aquatic bacterium Runella slithyformis type strain (LSU 4(T)).</title>
        <authorList>
            <person name="Copeland A."/>
            <person name="Zhang X."/>
            <person name="Misra M."/>
            <person name="Lapidus A."/>
            <person name="Nolan M."/>
            <person name="Lucas S."/>
            <person name="Deshpande S."/>
            <person name="Cheng J.F."/>
            <person name="Tapia R."/>
            <person name="Goodwin L.A."/>
            <person name="Pitluck S."/>
            <person name="Liolios K."/>
            <person name="Pagani I."/>
            <person name="Ivanova N."/>
            <person name="Mikhailova N."/>
            <person name="Pati A."/>
            <person name="Chen A."/>
            <person name="Palaniappan K."/>
            <person name="Land M."/>
            <person name="Hauser L."/>
            <person name="Pan C."/>
            <person name="Jeffries C.D."/>
            <person name="Detter J.C."/>
            <person name="Brambilla E.M."/>
            <person name="Rohde M."/>
            <person name="Djao O.D."/>
            <person name="Goker M."/>
            <person name="Sikorski J."/>
            <person name="Tindall B.J."/>
            <person name="Woyke T."/>
            <person name="Bristow J."/>
            <person name="Eisen J.A."/>
            <person name="Markowitz V."/>
            <person name="Hugenholtz P."/>
            <person name="Kyrpides N.C."/>
            <person name="Klenk H.P."/>
            <person name="Mavromatis K."/>
        </authorList>
    </citation>
    <scope>NUCLEOTIDE SEQUENCE [LARGE SCALE GENOMIC DNA]</scope>
    <source>
        <strain evidence="3">ATCC 29530 / DSM 19594 / LMG 11500 / NCIMB 11436 / LSU 4</strain>
    </source>
</reference>